<sequence>MSLSLSGCKPFSGKASKKSKSTKRDESTVEPTFEMILPNKLSFDKDLHSRTLSTKKTRD</sequence>
<evidence type="ECO:0000256" key="1">
    <source>
        <dbReference type="SAM" id="MobiDB-lite"/>
    </source>
</evidence>
<dbReference type="Proteomes" id="UP001371456">
    <property type="component" value="Unassembled WGS sequence"/>
</dbReference>
<keyword evidence="3" id="KW-1185">Reference proteome</keyword>
<accession>A0AAN8YAT3</accession>
<organism evidence="2 3">
    <name type="scientific">Solanum bulbocastanum</name>
    <name type="common">Wild potato</name>
    <dbReference type="NCBI Taxonomy" id="147425"/>
    <lineage>
        <taxon>Eukaryota</taxon>
        <taxon>Viridiplantae</taxon>
        <taxon>Streptophyta</taxon>
        <taxon>Embryophyta</taxon>
        <taxon>Tracheophyta</taxon>
        <taxon>Spermatophyta</taxon>
        <taxon>Magnoliopsida</taxon>
        <taxon>eudicotyledons</taxon>
        <taxon>Gunneridae</taxon>
        <taxon>Pentapetalae</taxon>
        <taxon>asterids</taxon>
        <taxon>lamiids</taxon>
        <taxon>Solanales</taxon>
        <taxon>Solanaceae</taxon>
        <taxon>Solanoideae</taxon>
        <taxon>Solaneae</taxon>
        <taxon>Solanum</taxon>
    </lineage>
</organism>
<feature type="region of interest" description="Disordered" evidence="1">
    <location>
        <begin position="1"/>
        <end position="32"/>
    </location>
</feature>
<evidence type="ECO:0000313" key="3">
    <source>
        <dbReference type="Proteomes" id="UP001371456"/>
    </source>
</evidence>
<reference evidence="2 3" key="1">
    <citation type="submission" date="2024-02" db="EMBL/GenBank/DDBJ databases">
        <title>de novo genome assembly of Solanum bulbocastanum strain 11H21.</title>
        <authorList>
            <person name="Hosaka A.J."/>
        </authorList>
    </citation>
    <scope>NUCLEOTIDE SEQUENCE [LARGE SCALE GENOMIC DNA]</scope>
    <source>
        <tissue evidence="2">Young leaves</tissue>
    </source>
</reference>
<comment type="caution">
    <text evidence="2">The sequence shown here is derived from an EMBL/GenBank/DDBJ whole genome shotgun (WGS) entry which is preliminary data.</text>
</comment>
<dbReference type="EMBL" id="JBANQN010000007">
    <property type="protein sequence ID" value="KAK6784826.1"/>
    <property type="molecule type" value="Genomic_DNA"/>
</dbReference>
<proteinExistence type="predicted"/>
<evidence type="ECO:0000313" key="2">
    <source>
        <dbReference type="EMBL" id="KAK6784826.1"/>
    </source>
</evidence>
<gene>
    <name evidence="2" type="ORF">RDI58_018281</name>
</gene>
<protein>
    <submittedName>
        <fullName evidence="2">Uncharacterized protein</fullName>
    </submittedName>
</protein>
<dbReference type="AlphaFoldDB" id="A0AAN8YAT3"/>
<name>A0AAN8YAT3_SOLBU</name>